<dbReference type="EMBL" id="QFFJ01000001">
    <property type="protein sequence ID" value="RBL91699.1"/>
    <property type="molecule type" value="Genomic_DNA"/>
</dbReference>
<accession>A0A365XZ97</accession>
<evidence type="ECO:0000313" key="3">
    <source>
        <dbReference type="EMBL" id="RBL91699.1"/>
    </source>
</evidence>
<feature type="signal peptide" evidence="1">
    <location>
        <begin position="1"/>
        <end position="20"/>
    </location>
</feature>
<feature type="chain" id="PRO_5016776798" description="Alginate export domain-containing protein" evidence="1">
    <location>
        <begin position="21"/>
        <end position="421"/>
    </location>
</feature>
<dbReference type="OrthoDB" id="1070463at2"/>
<feature type="domain" description="Alginate export" evidence="2">
    <location>
        <begin position="24"/>
        <end position="308"/>
    </location>
</feature>
<proteinExistence type="predicted"/>
<dbReference type="RefSeq" id="WP_113614299.1">
    <property type="nucleotide sequence ID" value="NZ_QFFJ01000001.1"/>
</dbReference>
<dbReference type="Pfam" id="PF13372">
    <property type="entry name" value="Alginate_exp"/>
    <property type="match status" value="1"/>
</dbReference>
<comment type="caution">
    <text evidence="3">The sequence shown here is derived from an EMBL/GenBank/DDBJ whole genome shotgun (WGS) entry which is preliminary data.</text>
</comment>
<name>A0A365XZ97_9BACT</name>
<keyword evidence="1" id="KW-0732">Signal</keyword>
<protein>
    <recommendedName>
        <fullName evidence="2">Alginate export domain-containing protein</fullName>
    </recommendedName>
</protein>
<dbReference type="SUPFAM" id="SSF56935">
    <property type="entry name" value="Porins"/>
    <property type="match status" value="1"/>
</dbReference>
<dbReference type="Proteomes" id="UP000253410">
    <property type="component" value="Unassembled WGS sequence"/>
</dbReference>
<sequence length="421" mass="47633">MNKKTLLISLLSIPFFEAAAQQVDVSADMRFRYEHRNGYGGLLPDTAKAADFVVQRSRIIIDYTSPQLKLRISPQSVRTWGDVATNAKTDAAFQMHEAWAEVSFHQKWALRAGRQEFSYDDARILGNVDWTMQARSHDAALLQFKPSAMHTFHAAAALNANRESNSKEPYTVPQYRYLQFGWYHGQRNHLAWSFLFLNQGMPYLREQHEKIAWNQTFGPRLTFQQNVFSADAAFYAQTGGLAGETLNAWYCSGNMSYKFAKGWQAGAGFEYLSGKAGDDASASYKSFTPWFGTNHKFNGYMDYFYVGNHLNSVGLTDIYGNLSYEKPAFKARLTPHFFSSAAPLFTEGQKLKSYLGTELDLTVGFSIIDFVWLNGGCSQMFATAAMEHLKGVSNVNSGNWMFLELQINPKLFTIKTVRKSE</sequence>
<evidence type="ECO:0000259" key="2">
    <source>
        <dbReference type="Pfam" id="PF13372"/>
    </source>
</evidence>
<dbReference type="Gene3D" id="2.40.160.100">
    <property type="match status" value="1"/>
</dbReference>
<gene>
    <name evidence="3" type="ORF">DF182_03575</name>
</gene>
<keyword evidence="4" id="KW-1185">Reference proteome</keyword>
<dbReference type="InterPro" id="IPR025388">
    <property type="entry name" value="Alginate_export_dom"/>
</dbReference>
<reference evidence="3 4" key="1">
    <citation type="submission" date="2018-05" db="EMBL/GenBank/DDBJ databases">
        <title>Chitinophaga sp. K3CV102501T nov., isolated from isolated from a monsoon evergreen broad-leaved forest soil.</title>
        <authorList>
            <person name="Lv Y."/>
        </authorList>
    </citation>
    <scope>NUCLEOTIDE SEQUENCE [LARGE SCALE GENOMIC DNA]</scope>
    <source>
        <strain evidence="3 4">GDMCC 1.1325</strain>
    </source>
</reference>
<evidence type="ECO:0000256" key="1">
    <source>
        <dbReference type="SAM" id="SignalP"/>
    </source>
</evidence>
<organism evidence="3 4">
    <name type="scientific">Chitinophaga flava</name>
    <dbReference type="NCBI Taxonomy" id="2259036"/>
    <lineage>
        <taxon>Bacteria</taxon>
        <taxon>Pseudomonadati</taxon>
        <taxon>Bacteroidota</taxon>
        <taxon>Chitinophagia</taxon>
        <taxon>Chitinophagales</taxon>
        <taxon>Chitinophagaceae</taxon>
        <taxon>Chitinophaga</taxon>
    </lineage>
</organism>
<dbReference type="AlphaFoldDB" id="A0A365XZ97"/>
<dbReference type="InterPro" id="IPR053728">
    <property type="entry name" value="Alginate_Permeability_Chnl"/>
</dbReference>
<evidence type="ECO:0000313" key="4">
    <source>
        <dbReference type="Proteomes" id="UP000253410"/>
    </source>
</evidence>